<sequence>MDKIVELSVENFKAVKKADIALNGITVVSGINGCV</sequence>
<name>A0A174E5C2_9BACE</name>
<organism evidence="1 2">
    <name type="scientific">Bacteroides finegoldii</name>
    <dbReference type="NCBI Taxonomy" id="338188"/>
    <lineage>
        <taxon>Bacteria</taxon>
        <taxon>Pseudomonadati</taxon>
        <taxon>Bacteroidota</taxon>
        <taxon>Bacteroidia</taxon>
        <taxon>Bacteroidales</taxon>
        <taxon>Bacteroidaceae</taxon>
        <taxon>Bacteroides</taxon>
    </lineage>
</organism>
<dbReference type="STRING" id="338188.ERS852397_01799"/>
<reference evidence="1 2" key="1">
    <citation type="submission" date="2015-09" db="EMBL/GenBank/DDBJ databases">
        <authorList>
            <consortium name="Pathogen Informatics"/>
        </authorList>
    </citation>
    <scope>NUCLEOTIDE SEQUENCE [LARGE SCALE GENOMIC DNA]</scope>
    <source>
        <strain evidence="1 2">2789STDY5608840</strain>
    </source>
</reference>
<dbReference type="AlphaFoldDB" id="A0A174E5C2"/>
<protein>
    <submittedName>
        <fullName evidence="1">Uncharacterized protein</fullName>
    </submittedName>
</protein>
<evidence type="ECO:0000313" key="2">
    <source>
        <dbReference type="Proteomes" id="UP000095517"/>
    </source>
</evidence>
<gene>
    <name evidence="1" type="ORF">ERS852397_01799</name>
</gene>
<accession>A0A174E5C2</accession>
<proteinExistence type="predicted"/>
<dbReference type="Proteomes" id="UP000095517">
    <property type="component" value="Unassembled WGS sequence"/>
</dbReference>
<evidence type="ECO:0000313" key="1">
    <source>
        <dbReference type="EMBL" id="CUO32981.1"/>
    </source>
</evidence>
<dbReference type="EMBL" id="CYZH01000008">
    <property type="protein sequence ID" value="CUO32981.1"/>
    <property type="molecule type" value="Genomic_DNA"/>
</dbReference>